<evidence type="ECO:0008006" key="4">
    <source>
        <dbReference type="Google" id="ProtNLM"/>
    </source>
</evidence>
<dbReference type="PATRIC" id="fig|1301098.3.peg.5225"/>
<evidence type="ECO:0000313" key="3">
    <source>
        <dbReference type="Proteomes" id="UP000025241"/>
    </source>
</evidence>
<feature type="transmembrane region" description="Helical" evidence="1">
    <location>
        <begin position="51"/>
        <end position="81"/>
    </location>
</feature>
<proteinExistence type="predicted"/>
<dbReference type="STRING" id="1301098.PKB_5243"/>
<reference evidence="2 3" key="1">
    <citation type="submission" date="2013-03" db="EMBL/GenBank/DDBJ databases">
        <authorList>
            <person name="Linke B."/>
        </authorList>
    </citation>
    <scope>NUCLEOTIDE SEQUENCE [LARGE SCALE GENOMIC DNA]</scope>
    <source>
        <strain evidence="2 3">B13</strain>
    </source>
</reference>
<dbReference type="KEGG" id="pkc:PKB_5243"/>
<feature type="transmembrane region" description="Helical" evidence="1">
    <location>
        <begin position="191"/>
        <end position="211"/>
    </location>
</feature>
<keyword evidence="3" id="KW-1185">Reference proteome</keyword>
<keyword evidence="1" id="KW-0472">Membrane</keyword>
<feature type="transmembrane region" description="Helical" evidence="1">
    <location>
        <begin position="148"/>
        <end position="171"/>
    </location>
</feature>
<dbReference type="HOGENOM" id="CLU_075529_0_0_6"/>
<dbReference type="AlphaFoldDB" id="A0A024HNX5"/>
<sequence>MRALADFVMRGRMQATLVVVLAAVLQPFFWLGAAAGSLVLLRRGAGDALGILVWALLPALAWWYLGDPSVTLVLLGSAVLAKVLRTSMSWNRVMLASVVLGVFYVLLLSTVSAGLVTGLAEAFRSVLPQVLSEAKLSADQQAELQAGLVPAVTGLLAASLQVISLLCLMLARYWQAALYNPQGFGREFRALRLSAPVAVSLLLGVLVVPLLGPQAAVLAPLCAVPLLFAGLALGHGLVALKRLPGFWLVLMYGLALMLGNVICLVAVVDSLFDFRGRLVRRQGTTNGEG</sequence>
<feature type="transmembrane region" description="Helical" evidence="1">
    <location>
        <begin position="217"/>
        <end position="240"/>
    </location>
</feature>
<accession>A0A024HNX5</accession>
<organism evidence="2 3">
    <name type="scientific">Pseudomonas knackmussii (strain DSM 6978 / CCUG 54928 / LMG 23759 / B13)</name>
    <dbReference type="NCBI Taxonomy" id="1301098"/>
    <lineage>
        <taxon>Bacteria</taxon>
        <taxon>Pseudomonadati</taxon>
        <taxon>Pseudomonadota</taxon>
        <taxon>Gammaproteobacteria</taxon>
        <taxon>Pseudomonadales</taxon>
        <taxon>Pseudomonadaceae</taxon>
        <taxon>Pseudomonas</taxon>
    </lineage>
</organism>
<dbReference type="RefSeq" id="WP_043255733.1">
    <property type="nucleotide sequence ID" value="NZ_HG322950.1"/>
</dbReference>
<name>A0A024HNX5_PSEKB</name>
<feature type="transmembrane region" description="Helical" evidence="1">
    <location>
        <begin position="247"/>
        <end position="268"/>
    </location>
</feature>
<dbReference type="Proteomes" id="UP000025241">
    <property type="component" value="Chromosome I"/>
</dbReference>
<dbReference type="EMBL" id="HG322950">
    <property type="protein sequence ID" value="CDF86556.1"/>
    <property type="molecule type" value="Genomic_DNA"/>
</dbReference>
<dbReference type="OrthoDB" id="5659946at2"/>
<keyword evidence="1" id="KW-0812">Transmembrane</keyword>
<feature type="transmembrane region" description="Helical" evidence="1">
    <location>
        <begin position="93"/>
        <end position="116"/>
    </location>
</feature>
<evidence type="ECO:0000256" key="1">
    <source>
        <dbReference type="SAM" id="Phobius"/>
    </source>
</evidence>
<reference evidence="2 3" key="2">
    <citation type="submission" date="2014-05" db="EMBL/GenBank/DDBJ databases">
        <title>Genome sequence of the 3-chlorobenzoate degrading bacterium Pseudomonas knackmussii B13 shows multiple evidence for horizontal gene transfer.</title>
        <authorList>
            <person name="Miyazaki R."/>
            <person name="Bertelli C."/>
            <person name="Falquet L."/>
            <person name="Robinson-Rechavi M."/>
            <person name="Gharib W."/>
            <person name="Roy S."/>
            <person name="Van der Meer J.R."/>
        </authorList>
    </citation>
    <scope>NUCLEOTIDE SEQUENCE [LARGE SCALE GENOMIC DNA]</scope>
    <source>
        <strain evidence="2 3">B13</strain>
    </source>
</reference>
<evidence type="ECO:0000313" key="2">
    <source>
        <dbReference type="EMBL" id="CDF86556.1"/>
    </source>
</evidence>
<keyword evidence="1" id="KW-1133">Transmembrane helix</keyword>
<gene>
    <name evidence="2" type="ORF">PKB_5243</name>
</gene>
<dbReference type="eggNOG" id="ENOG50329TX">
    <property type="taxonomic scope" value="Bacteria"/>
</dbReference>
<protein>
    <recommendedName>
        <fullName evidence="4">DUF2232 domain-containing protein</fullName>
    </recommendedName>
</protein>